<dbReference type="InterPro" id="IPR011009">
    <property type="entry name" value="Kinase-like_dom_sf"/>
</dbReference>
<dbReference type="InterPro" id="IPR032350">
    <property type="entry name" value="Nbr1_FW"/>
</dbReference>
<keyword evidence="4" id="KW-1185">Reference proteome</keyword>
<feature type="domain" description="Protein kinase" evidence="2">
    <location>
        <begin position="121"/>
        <end position="514"/>
    </location>
</feature>
<evidence type="ECO:0000259" key="2">
    <source>
        <dbReference type="PROSITE" id="PS50011"/>
    </source>
</evidence>
<dbReference type="EMBL" id="LGRX02004589">
    <property type="protein sequence ID" value="KAK3279983.1"/>
    <property type="molecule type" value="Genomic_DNA"/>
</dbReference>
<dbReference type="GO" id="GO:0005524">
    <property type="term" value="F:ATP binding"/>
    <property type="evidence" value="ECO:0007669"/>
    <property type="project" value="InterPro"/>
</dbReference>
<feature type="region of interest" description="Disordered" evidence="1">
    <location>
        <begin position="240"/>
        <end position="296"/>
    </location>
</feature>
<evidence type="ECO:0000313" key="4">
    <source>
        <dbReference type="Proteomes" id="UP001190700"/>
    </source>
</evidence>
<dbReference type="Pfam" id="PF16158">
    <property type="entry name" value="N_BRCA1_IG"/>
    <property type="match status" value="1"/>
</dbReference>
<gene>
    <name evidence="3" type="ORF">CYMTET_12158</name>
</gene>
<dbReference type="PANTHER" id="PTHR20930">
    <property type="entry name" value="OVARIAN CARCINOMA ANTIGEN CA125-RELATED"/>
    <property type="match status" value="1"/>
</dbReference>
<reference evidence="3 4" key="1">
    <citation type="journal article" date="2015" name="Genome Biol. Evol.">
        <title>Comparative Genomics of a Bacterivorous Green Alga Reveals Evolutionary Causalities and Consequences of Phago-Mixotrophic Mode of Nutrition.</title>
        <authorList>
            <person name="Burns J.A."/>
            <person name="Paasch A."/>
            <person name="Narechania A."/>
            <person name="Kim E."/>
        </authorList>
    </citation>
    <scope>NUCLEOTIDE SEQUENCE [LARGE SCALE GENOMIC DNA]</scope>
    <source>
        <strain evidence="3 4">PLY_AMNH</strain>
    </source>
</reference>
<accession>A0AAE0GL79</accession>
<dbReference type="Gene3D" id="1.10.510.10">
    <property type="entry name" value="Transferase(Phosphotransferase) domain 1"/>
    <property type="match status" value="1"/>
</dbReference>
<protein>
    <recommendedName>
        <fullName evidence="2">Protein kinase domain-containing protein</fullName>
    </recommendedName>
</protein>
<organism evidence="3 4">
    <name type="scientific">Cymbomonas tetramitiformis</name>
    <dbReference type="NCBI Taxonomy" id="36881"/>
    <lineage>
        <taxon>Eukaryota</taxon>
        <taxon>Viridiplantae</taxon>
        <taxon>Chlorophyta</taxon>
        <taxon>Pyramimonadophyceae</taxon>
        <taxon>Pyramimonadales</taxon>
        <taxon>Pyramimonadaceae</taxon>
        <taxon>Cymbomonas</taxon>
    </lineage>
</organism>
<dbReference type="GO" id="GO:0004672">
    <property type="term" value="F:protein kinase activity"/>
    <property type="evidence" value="ECO:0007669"/>
    <property type="project" value="InterPro"/>
</dbReference>
<proteinExistence type="predicted"/>
<dbReference type="PANTHER" id="PTHR20930:SF0">
    <property type="entry name" value="PROTEIN ILRUN"/>
    <property type="match status" value="1"/>
</dbReference>
<feature type="region of interest" description="Disordered" evidence="1">
    <location>
        <begin position="550"/>
        <end position="569"/>
    </location>
</feature>
<dbReference type="Gene3D" id="2.60.40.10">
    <property type="entry name" value="Immunoglobulins"/>
    <property type="match status" value="1"/>
</dbReference>
<evidence type="ECO:0000313" key="3">
    <source>
        <dbReference type="EMBL" id="KAK3279983.1"/>
    </source>
</evidence>
<name>A0AAE0GL79_9CHLO</name>
<evidence type="ECO:0000256" key="1">
    <source>
        <dbReference type="SAM" id="MobiDB-lite"/>
    </source>
</evidence>
<dbReference type="InterPro" id="IPR000719">
    <property type="entry name" value="Prot_kinase_dom"/>
</dbReference>
<dbReference type="AlphaFoldDB" id="A0AAE0GL79"/>
<sequence length="611" mass="68670">MKPSSTVVDSLLWSNATEQLCAIKIFEREDREFFDTETRLLALLSGSGHSPTLFDYTKSDGSNKNLFNQNVSENIMKATTQPPEGGPAENPSAEKLYIVMERGLVTLQDRIDASMSLNCRFHDDVTIPDGSIMKPNTAFRKTWLLQNVGLSAWAPEPAQFESAELECTRAELVPVASLVSTDLRAKHVPIPYVAPGDHVEVSIDLVAPEEEDLYKTTFRLADQRTGKSFGDSFWVEFEVQASEDEGEEELASDTKERAHRTPESDCAVEEGASAEGDRGQLSARSEGGGIREPAGTNHGELEAVWASVLQEEAEGQTKGPFRQSEVRLIMTRLLDALAVCHSHGYVFMDMKPTNVMQFPGGRWSLIDFGGAKRMEVPMRPPFDSFTHAYMSPEMAEVMTAWFEEDDEEACEEMRLLPTAAMDVFSLGLTFLEMISTDGAAAMDSVREKMEDVMLDESEAEWYEWLGCSSEVESVIERRLADVANPLMRSLARGMLQRNPDMRWSVDKCRQHPWLLDLSDEFEKRVTDCELYTWQLLEKWTQLMLKHASKGNGGASSNMADHHDEEETTAPETTVAFHAKVADHLCLLKQHREWLKRLQHIKAPGHKRVSHI</sequence>
<dbReference type="PROSITE" id="PS50011">
    <property type="entry name" value="PROTEIN_KINASE_DOM"/>
    <property type="match status" value="1"/>
</dbReference>
<dbReference type="CDD" id="cd14947">
    <property type="entry name" value="NBR1_like"/>
    <property type="match status" value="1"/>
</dbReference>
<feature type="compositionally biased region" description="Acidic residues" evidence="1">
    <location>
        <begin position="241"/>
        <end position="251"/>
    </location>
</feature>
<dbReference type="Proteomes" id="UP001190700">
    <property type="component" value="Unassembled WGS sequence"/>
</dbReference>
<dbReference type="SMART" id="SM00220">
    <property type="entry name" value="S_TKc"/>
    <property type="match status" value="1"/>
</dbReference>
<dbReference type="InterPro" id="IPR013783">
    <property type="entry name" value="Ig-like_fold"/>
</dbReference>
<dbReference type="SUPFAM" id="SSF56112">
    <property type="entry name" value="Protein kinase-like (PK-like)"/>
    <property type="match status" value="1"/>
</dbReference>
<comment type="caution">
    <text evidence="3">The sequence shown here is derived from an EMBL/GenBank/DDBJ whole genome shotgun (WGS) entry which is preliminary data.</text>
</comment>
<feature type="compositionally biased region" description="Basic and acidic residues" evidence="1">
    <location>
        <begin position="252"/>
        <end position="263"/>
    </location>
</feature>
<dbReference type="Pfam" id="PF00069">
    <property type="entry name" value="Pkinase"/>
    <property type="match status" value="1"/>
</dbReference>